<proteinExistence type="predicted"/>
<reference evidence="1 2" key="1">
    <citation type="submission" date="2018-07" db="EMBL/GenBank/DDBJ databases">
        <title>Freshwater and sediment microbial communities from various areas in North America, analyzing microbe dynamics in response to fracking.</title>
        <authorList>
            <person name="Lamendella R."/>
        </authorList>
    </citation>
    <scope>NUCLEOTIDE SEQUENCE [LARGE SCALE GENOMIC DNA]</scope>
    <source>
        <strain evidence="1 2">160A</strain>
    </source>
</reference>
<evidence type="ECO:0000313" key="1">
    <source>
        <dbReference type="EMBL" id="RCW30008.1"/>
    </source>
</evidence>
<sequence>MLKSISYTFKKKEAMKYSKYTPVDPDFFDILESTVHKNEEQNIFFFLPDNSLGQAKGKFKHLPKNSEGEFITLKNGEFVRLDRIITINGKPGPAFDEYDNYANECLSCKAGYEE</sequence>
<dbReference type="EMBL" id="QPIZ01000024">
    <property type="protein sequence ID" value="RCW30008.1"/>
    <property type="molecule type" value="Genomic_DNA"/>
</dbReference>
<name>A0A2T0X642_9BACT</name>
<comment type="caution">
    <text evidence="1">The sequence shown here is derived from an EMBL/GenBank/DDBJ whole genome shotgun (WGS) entry which is preliminary data.</text>
</comment>
<gene>
    <name evidence="1" type="ORF">DFO77_12419</name>
</gene>
<keyword evidence="2" id="KW-1185">Reference proteome</keyword>
<organism evidence="1 2">
    <name type="scientific">Marinilabilia salmonicolor</name>
    <dbReference type="NCBI Taxonomy" id="989"/>
    <lineage>
        <taxon>Bacteria</taxon>
        <taxon>Pseudomonadati</taxon>
        <taxon>Bacteroidota</taxon>
        <taxon>Bacteroidia</taxon>
        <taxon>Marinilabiliales</taxon>
        <taxon>Marinilabiliaceae</taxon>
        <taxon>Marinilabilia</taxon>
    </lineage>
</organism>
<dbReference type="AlphaFoldDB" id="A0A2T0X642"/>
<protein>
    <submittedName>
        <fullName evidence="1">Uncharacterized protein</fullName>
    </submittedName>
</protein>
<accession>A0A2T0X642</accession>
<dbReference type="Proteomes" id="UP000252733">
    <property type="component" value="Unassembled WGS sequence"/>
</dbReference>
<evidence type="ECO:0000313" key="2">
    <source>
        <dbReference type="Proteomes" id="UP000252733"/>
    </source>
</evidence>